<reference evidence="2" key="1">
    <citation type="submission" date="2021-06" db="EMBL/GenBank/DDBJ databases">
        <title>Comparative genomics, transcriptomics and evolutionary studies reveal genomic signatures of adaptation to plant cell wall in hemibiotrophic fungi.</title>
        <authorList>
            <consortium name="DOE Joint Genome Institute"/>
            <person name="Baroncelli R."/>
            <person name="Diaz J.F."/>
            <person name="Benocci T."/>
            <person name="Peng M."/>
            <person name="Battaglia E."/>
            <person name="Haridas S."/>
            <person name="Andreopoulos W."/>
            <person name="Labutti K."/>
            <person name="Pangilinan J."/>
            <person name="Floch G.L."/>
            <person name="Makela M.R."/>
            <person name="Henrissat B."/>
            <person name="Grigoriev I.V."/>
            <person name="Crouch J.A."/>
            <person name="De Vries R.P."/>
            <person name="Sukno S.A."/>
            <person name="Thon M.R."/>
        </authorList>
    </citation>
    <scope>NUCLEOTIDE SEQUENCE</scope>
    <source>
        <strain evidence="2">CBS 125086</strain>
    </source>
</reference>
<organism evidence="2 3">
    <name type="scientific">Colletotrichum navitas</name>
    <dbReference type="NCBI Taxonomy" id="681940"/>
    <lineage>
        <taxon>Eukaryota</taxon>
        <taxon>Fungi</taxon>
        <taxon>Dikarya</taxon>
        <taxon>Ascomycota</taxon>
        <taxon>Pezizomycotina</taxon>
        <taxon>Sordariomycetes</taxon>
        <taxon>Hypocreomycetidae</taxon>
        <taxon>Glomerellales</taxon>
        <taxon>Glomerellaceae</taxon>
        <taxon>Colletotrichum</taxon>
        <taxon>Colletotrichum graminicola species complex</taxon>
    </lineage>
</organism>
<accession>A0AAD8V084</accession>
<name>A0AAD8V084_9PEZI</name>
<dbReference type="AlphaFoldDB" id="A0AAD8V084"/>
<keyword evidence="3" id="KW-1185">Reference proteome</keyword>
<dbReference type="GeneID" id="85437152"/>
<comment type="caution">
    <text evidence="2">The sequence shown here is derived from an EMBL/GenBank/DDBJ whole genome shotgun (WGS) entry which is preliminary data.</text>
</comment>
<proteinExistence type="predicted"/>
<keyword evidence="1" id="KW-1133">Transmembrane helix</keyword>
<dbReference type="RefSeq" id="XP_060408686.1">
    <property type="nucleotide sequence ID" value="XM_060552912.1"/>
</dbReference>
<protein>
    <submittedName>
        <fullName evidence="2">Uncharacterized protein</fullName>
    </submittedName>
</protein>
<keyword evidence="1" id="KW-0812">Transmembrane</keyword>
<sequence length="166" mass="18650">MKAKKKLRGEATARLFFFFFFFLLPLFSHYLVYFFFFHIFYFFFPVSSFLFSSSFCSSPSAFPPPFSGKSCRACEGSVAKGPFTHAKRVKQSGFFPPFQGGFIMCTRGIEKGKKKRGGGGGRLRSLESASALVRVTYLYRSAGKGYVCTKSLLHVNMHSPVEAARC</sequence>
<evidence type="ECO:0000256" key="1">
    <source>
        <dbReference type="SAM" id="Phobius"/>
    </source>
</evidence>
<evidence type="ECO:0000313" key="3">
    <source>
        <dbReference type="Proteomes" id="UP001230504"/>
    </source>
</evidence>
<dbReference type="EMBL" id="JAHLJV010000101">
    <property type="protein sequence ID" value="KAK1572969.1"/>
    <property type="molecule type" value="Genomic_DNA"/>
</dbReference>
<evidence type="ECO:0000313" key="2">
    <source>
        <dbReference type="EMBL" id="KAK1572969.1"/>
    </source>
</evidence>
<keyword evidence="1" id="KW-0472">Membrane</keyword>
<feature type="transmembrane region" description="Helical" evidence="1">
    <location>
        <begin position="12"/>
        <end position="33"/>
    </location>
</feature>
<gene>
    <name evidence="2" type="ORF">LY79DRAFT_38769</name>
</gene>
<dbReference type="Proteomes" id="UP001230504">
    <property type="component" value="Unassembled WGS sequence"/>
</dbReference>